<dbReference type="InterPro" id="IPR023415">
    <property type="entry name" value="LDLR_class-A_CS"/>
</dbReference>
<gene>
    <name evidence="18" type="ORF">chiPu_0021518</name>
</gene>
<dbReference type="CDD" id="cd00112">
    <property type="entry name" value="LDLa"/>
    <property type="match status" value="5"/>
</dbReference>
<dbReference type="PROSITE" id="PS50068">
    <property type="entry name" value="LDLRA_2"/>
    <property type="match status" value="5"/>
</dbReference>
<feature type="disulfide bond" evidence="14">
    <location>
        <begin position="475"/>
        <end position="490"/>
    </location>
</feature>
<feature type="transmembrane region" description="Helical" evidence="16">
    <location>
        <begin position="21"/>
        <end position="45"/>
    </location>
</feature>
<comment type="caution">
    <text evidence="14">Lacks conserved residue(s) required for the propagation of feature annotation.</text>
</comment>
<keyword evidence="5" id="KW-0732">Signal</keyword>
<dbReference type="PANTHER" id="PTHR24270:SF22">
    <property type="entry name" value="LOW-DENSITY LIPOPROTEIN RECEPTOR-RELATED PROTEIN 3"/>
    <property type="match status" value="1"/>
</dbReference>
<feature type="transmembrane region" description="Helical" evidence="16">
    <location>
        <begin position="498"/>
        <end position="524"/>
    </location>
</feature>
<dbReference type="GO" id="GO:0005905">
    <property type="term" value="C:clathrin-coated pit"/>
    <property type="evidence" value="ECO:0007669"/>
    <property type="project" value="UniProtKB-KW"/>
</dbReference>
<dbReference type="InterPro" id="IPR036055">
    <property type="entry name" value="LDL_receptor-like_sf"/>
</dbReference>
<dbReference type="PRINTS" id="PR00261">
    <property type="entry name" value="LDLRECEPTOR"/>
</dbReference>
<keyword evidence="19" id="KW-1185">Reference proteome</keyword>
<evidence type="ECO:0000256" key="1">
    <source>
        <dbReference type="ARBA" id="ARBA00004479"/>
    </source>
</evidence>
<evidence type="ECO:0000256" key="9">
    <source>
        <dbReference type="ARBA" id="ARBA00023157"/>
    </source>
</evidence>
<feature type="disulfide bond" evidence="14">
    <location>
        <begin position="438"/>
        <end position="453"/>
    </location>
</feature>
<proteinExistence type="inferred from homology"/>
<evidence type="ECO:0000256" key="10">
    <source>
        <dbReference type="ARBA" id="ARBA00023170"/>
    </source>
</evidence>
<dbReference type="SUPFAM" id="SSF57424">
    <property type="entry name" value="LDL receptor-like module"/>
    <property type="match status" value="5"/>
</dbReference>
<feature type="disulfide bond" evidence="14">
    <location>
        <begin position="456"/>
        <end position="468"/>
    </location>
</feature>
<evidence type="ECO:0000256" key="8">
    <source>
        <dbReference type="ARBA" id="ARBA00023136"/>
    </source>
</evidence>
<keyword evidence="9 14" id="KW-1015">Disulfide bond</keyword>
<keyword evidence="4 16" id="KW-0812">Transmembrane</keyword>
<name>A0A401RGR2_CHIPU</name>
<keyword evidence="11" id="KW-0168">Coated pit</keyword>
<evidence type="ECO:0000256" key="13">
    <source>
        <dbReference type="ARBA" id="ARBA00037878"/>
    </source>
</evidence>
<dbReference type="OrthoDB" id="10020456at2759"/>
<evidence type="ECO:0000256" key="15">
    <source>
        <dbReference type="SAM" id="MobiDB-lite"/>
    </source>
</evidence>
<dbReference type="InterPro" id="IPR050685">
    <property type="entry name" value="LDLR"/>
</dbReference>
<feature type="region of interest" description="Disordered" evidence="15">
    <location>
        <begin position="848"/>
        <end position="881"/>
    </location>
</feature>
<evidence type="ECO:0000256" key="16">
    <source>
        <dbReference type="SAM" id="Phobius"/>
    </source>
</evidence>
<dbReference type="GO" id="GO:0005886">
    <property type="term" value="C:plasma membrane"/>
    <property type="evidence" value="ECO:0007669"/>
    <property type="project" value="TreeGrafter"/>
</dbReference>
<dbReference type="SMART" id="SM00042">
    <property type="entry name" value="CUB"/>
    <property type="match status" value="2"/>
</dbReference>
<keyword evidence="3" id="KW-0254">Endocytosis</keyword>
<evidence type="ECO:0000259" key="17">
    <source>
        <dbReference type="PROSITE" id="PS01180"/>
    </source>
</evidence>
<organism evidence="18 19">
    <name type="scientific">Chiloscyllium punctatum</name>
    <name type="common">Brownbanded bambooshark</name>
    <name type="synonym">Hemiscyllium punctatum</name>
    <dbReference type="NCBI Taxonomy" id="137246"/>
    <lineage>
        <taxon>Eukaryota</taxon>
        <taxon>Metazoa</taxon>
        <taxon>Chordata</taxon>
        <taxon>Craniata</taxon>
        <taxon>Vertebrata</taxon>
        <taxon>Chondrichthyes</taxon>
        <taxon>Elasmobranchii</taxon>
        <taxon>Galeomorphii</taxon>
        <taxon>Galeoidea</taxon>
        <taxon>Orectolobiformes</taxon>
        <taxon>Hemiscylliidae</taxon>
        <taxon>Chiloscyllium</taxon>
    </lineage>
</organism>
<dbReference type="CDD" id="cd00041">
    <property type="entry name" value="CUB"/>
    <property type="match status" value="2"/>
</dbReference>
<sequence length="881" mass="98704">MSRLTCEGKAGQSRPISCSVYIVRGDLILLTGLLCFVSAACSFFLGDVECSGMAACHGRLEPHKEQRGVIYSPSWPMNYPPSMNCSWYIQGDYGDLITISFQNFDLENSHKCTVDWLMVGPTPKREEYRMCGSYTPQPFISTRDHAWIFFHSDPTSSGRSRGFRLSYIRGRLTQSSCKPDEFLCGNGKCILSTWRCNDMDECGDNSDEQDCQLPPTMPHTSQCSARTFHCLVSDVPQCLSMKVRCDGSMDCDQGTDEENCPDTSCGKRMGNFYGSFASPDYFRSQQDRAQSDCMWVVDTQDSRHIVLQLNLQLGYNDKVHVYDGASKQQGRLLQALSFRNNRHTVTIESSQGQITVFYHTDPGSTGHGFNATYQVKGYCLPQEHPCGNDGGCFADTQRCDGWWHCPNGKDEENCAACQKDEYPCGGTSGMCYPLADRCNNQKNCPDGSDEKNCFSCQPGNFHCGTKICIFEQWRCDGQEDCQDGSDEQNCLVVVPRKVITAALIGSLICGLLLVIALGCAFKLYSLRTREYRSGFLFYFRAFDTPMTRLEADFVQREAPPSYGQLIAQGLIPPVDDFPVYNPAQASVLQNLRSAMRRQIRRHATRRMSSRGRLNRIWSRFFQRPRGWGLIPLLTPTSASSAPSCHLDQSETVRNCQQEESRRSCVQPREEPDSETDTETERPVGETSRITTDALMLENSVPKASSSPSSDSQTELQTPCLLHSSSSEETCSADFDFPLRQSSRSSCSRGVRIRDPLSGTLEWSFSSRRHRFRPGSRTVSMRSGGGRARSSITMNITVLGRNYFSAESDHPQDPRQQGFTSVRPTCRSQCCSCPESVIERPCSLSMPHHKHICAESPSPDPSFRNPFRQSDSRSDEPALLDC</sequence>
<evidence type="ECO:0000313" key="19">
    <source>
        <dbReference type="Proteomes" id="UP000287033"/>
    </source>
</evidence>
<dbReference type="FunFam" id="2.60.120.290:FF:000021">
    <property type="entry name" value="Low-density lipoprotein receptor-related protein 12"/>
    <property type="match status" value="1"/>
</dbReference>
<feature type="domain" description="CUB" evidence="17">
    <location>
        <begin position="56"/>
        <end position="170"/>
    </location>
</feature>
<dbReference type="InterPro" id="IPR035914">
    <property type="entry name" value="Sperma_CUB_dom_sf"/>
</dbReference>
<dbReference type="Gene3D" id="2.60.120.290">
    <property type="entry name" value="Spermadhesin, CUB domain"/>
    <property type="match status" value="2"/>
</dbReference>
<dbReference type="PROSITE" id="PS01180">
    <property type="entry name" value="CUB"/>
    <property type="match status" value="2"/>
</dbReference>
<dbReference type="PANTHER" id="PTHR24270">
    <property type="entry name" value="LOW-DENSITY LIPOPROTEIN RECEPTOR-RELATED"/>
    <property type="match status" value="1"/>
</dbReference>
<comment type="similarity">
    <text evidence="2">Belongs to the LDLR family.</text>
</comment>
<dbReference type="SUPFAM" id="SSF49854">
    <property type="entry name" value="Spermadhesin, CUB domain"/>
    <property type="match status" value="2"/>
</dbReference>
<evidence type="ECO:0000256" key="5">
    <source>
        <dbReference type="ARBA" id="ARBA00022729"/>
    </source>
</evidence>
<evidence type="ECO:0000256" key="4">
    <source>
        <dbReference type="ARBA" id="ARBA00022692"/>
    </source>
</evidence>
<dbReference type="PROSITE" id="PS01209">
    <property type="entry name" value="LDLRA_1"/>
    <property type="match status" value="3"/>
</dbReference>
<keyword evidence="8 16" id="KW-0472">Membrane</keyword>
<dbReference type="Pfam" id="PF00057">
    <property type="entry name" value="Ldl_recept_a"/>
    <property type="match status" value="4"/>
</dbReference>
<feature type="region of interest" description="Disordered" evidence="15">
    <location>
        <begin position="699"/>
        <end position="718"/>
    </location>
</feature>
<evidence type="ECO:0000256" key="6">
    <source>
        <dbReference type="ARBA" id="ARBA00022737"/>
    </source>
</evidence>
<feature type="disulfide bond" evidence="14">
    <location>
        <begin position="196"/>
        <end position="211"/>
    </location>
</feature>
<accession>A0A401RGR2</accession>
<feature type="disulfide bond" evidence="14">
    <location>
        <begin position="399"/>
        <end position="414"/>
    </location>
</feature>
<dbReference type="Pfam" id="PF00431">
    <property type="entry name" value="CUB"/>
    <property type="match status" value="2"/>
</dbReference>
<evidence type="ECO:0000313" key="18">
    <source>
        <dbReference type="EMBL" id="GCC17342.1"/>
    </source>
</evidence>
<dbReference type="AlphaFoldDB" id="A0A401RGR2"/>
<dbReference type="InterPro" id="IPR000859">
    <property type="entry name" value="CUB_dom"/>
</dbReference>
<evidence type="ECO:0000256" key="3">
    <source>
        <dbReference type="ARBA" id="ARBA00022583"/>
    </source>
</evidence>
<feature type="region of interest" description="Disordered" evidence="15">
    <location>
        <begin position="656"/>
        <end position="691"/>
    </location>
</feature>
<comment type="subcellular location">
    <subcellularLocation>
        <location evidence="13">Membrane</location>
        <location evidence="13">Coated pit</location>
    </subcellularLocation>
    <subcellularLocation>
        <location evidence="1">Membrane</location>
        <topology evidence="1">Single-pass type I membrane protein</topology>
    </subcellularLocation>
</comment>
<evidence type="ECO:0000256" key="7">
    <source>
        <dbReference type="ARBA" id="ARBA00022989"/>
    </source>
</evidence>
<dbReference type="FunFam" id="4.10.400.10:FF:000034">
    <property type="entry name" value="Low-density lipoprotein receptor-related protein 2"/>
    <property type="match status" value="1"/>
</dbReference>
<evidence type="ECO:0000256" key="11">
    <source>
        <dbReference type="ARBA" id="ARBA00023176"/>
    </source>
</evidence>
<feature type="disulfide bond" evidence="14">
    <location>
        <begin position="184"/>
        <end position="202"/>
    </location>
</feature>
<evidence type="ECO:0000256" key="12">
    <source>
        <dbReference type="ARBA" id="ARBA00023180"/>
    </source>
</evidence>
<feature type="disulfide bond" evidence="14">
    <location>
        <begin position="463"/>
        <end position="481"/>
    </location>
</feature>
<keyword evidence="12" id="KW-0325">Glycoprotein</keyword>
<feature type="disulfide bond" evidence="14">
    <location>
        <begin position="177"/>
        <end position="189"/>
    </location>
</feature>
<dbReference type="InterPro" id="IPR002172">
    <property type="entry name" value="LDrepeatLR_classA_rpt"/>
</dbReference>
<evidence type="ECO:0000256" key="2">
    <source>
        <dbReference type="ARBA" id="ARBA00009939"/>
    </source>
</evidence>
<evidence type="ECO:0000256" key="14">
    <source>
        <dbReference type="PROSITE-ProRule" id="PRU00124"/>
    </source>
</evidence>
<keyword evidence="7 16" id="KW-1133">Transmembrane helix</keyword>
<keyword evidence="10" id="KW-0675">Receptor</keyword>
<dbReference type="FunFam" id="4.10.400.10:FF:000050">
    <property type="entry name" value="low-density lipoprotein receptor-related protein 10"/>
    <property type="match status" value="1"/>
</dbReference>
<dbReference type="Gene3D" id="4.10.400.10">
    <property type="entry name" value="Low-density Lipoprotein Receptor"/>
    <property type="match status" value="5"/>
</dbReference>
<reference evidence="18 19" key="1">
    <citation type="journal article" date="2018" name="Nat. Ecol. Evol.">
        <title>Shark genomes provide insights into elasmobranch evolution and the origin of vertebrates.</title>
        <authorList>
            <person name="Hara Y"/>
            <person name="Yamaguchi K"/>
            <person name="Onimaru K"/>
            <person name="Kadota M"/>
            <person name="Koyanagi M"/>
            <person name="Keeley SD"/>
            <person name="Tatsumi K"/>
            <person name="Tanaka K"/>
            <person name="Motone F"/>
            <person name="Kageyama Y"/>
            <person name="Nozu R"/>
            <person name="Adachi N"/>
            <person name="Nishimura O"/>
            <person name="Nakagawa R"/>
            <person name="Tanegashima C"/>
            <person name="Kiyatake I"/>
            <person name="Matsumoto R"/>
            <person name="Murakumo K"/>
            <person name="Nishida K"/>
            <person name="Terakita A"/>
            <person name="Kuratani S"/>
            <person name="Sato K"/>
            <person name="Hyodo S Kuraku.S."/>
        </authorList>
    </citation>
    <scope>NUCLEOTIDE SEQUENCE [LARGE SCALE GENOMIC DNA]</scope>
</reference>
<dbReference type="OMA" id="SAHERCD"/>
<dbReference type="Proteomes" id="UP000287033">
    <property type="component" value="Unassembled WGS sequence"/>
</dbReference>
<keyword evidence="6" id="KW-0677">Repeat</keyword>
<protein>
    <recommendedName>
        <fullName evidence="17">CUB domain-containing protein</fullName>
    </recommendedName>
</protein>
<feature type="disulfide bond" evidence="14">
    <location>
        <begin position="245"/>
        <end position="260"/>
    </location>
</feature>
<dbReference type="SMART" id="SM00192">
    <property type="entry name" value="LDLa"/>
    <property type="match status" value="5"/>
</dbReference>
<dbReference type="EMBL" id="BEZZ01004086">
    <property type="protein sequence ID" value="GCC17342.1"/>
    <property type="molecule type" value="Genomic_DNA"/>
</dbReference>
<feature type="domain" description="CUB" evidence="17">
    <location>
        <begin position="265"/>
        <end position="376"/>
    </location>
</feature>
<comment type="caution">
    <text evidence="18">The sequence shown here is derived from an EMBL/GenBank/DDBJ whole genome shotgun (WGS) entry which is preliminary data.</text>
</comment>
<dbReference type="GO" id="GO:0006897">
    <property type="term" value="P:endocytosis"/>
    <property type="evidence" value="ECO:0007669"/>
    <property type="project" value="UniProtKB-KW"/>
</dbReference>
<feature type="compositionally biased region" description="Basic and acidic residues" evidence="15">
    <location>
        <begin position="656"/>
        <end position="670"/>
    </location>
</feature>
<dbReference type="STRING" id="137246.A0A401RGR2"/>